<evidence type="ECO:0000256" key="1">
    <source>
        <dbReference type="SAM" id="Phobius"/>
    </source>
</evidence>
<sequence>MALDPFAQQIIAYRVRQVDVGTAYLAAAQILDNVTDVTMQGAVLNGIYLSITAPSTYTCTSPKGRQDVTPEVLAPEIMICGLYWCGKVYQNVSIVNGSVESFGPITTSFLKINYYENGETVHVQTGNGRCLVLTVPEANAHEFPNETFLFAVSTPIEARLGYFFRTLFNITNLGGNGGFSVFPEEDFGLYGLSEAIFRERDLALTFDRIASSVTDQIRTSGSSFRAPGLAMHNETYVQVRWQWIVLPLGVLILSIFHLIMTIWINETEGAPLWKESSVALLFHGLEGWHISSLEKEDVKHMNRAAERIKSKLDKGEGSWWNFSISRQ</sequence>
<protein>
    <submittedName>
        <fullName evidence="2">Uncharacterized protein</fullName>
    </submittedName>
</protein>
<dbReference type="AlphaFoldDB" id="A0A8H4IVS1"/>
<keyword evidence="1" id="KW-0472">Membrane</keyword>
<gene>
    <name evidence="2" type="ORF">GTA08_BOTSDO05338</name>
</gene>
<keyword evidence="1" id="KW-0812">Transmembrane</keyword>
<feature type="transmembrane region" description="Helical" evidence="1">
    <location>
        <begin position="241"/>
        <end position="264"/>
    </location>
</feature>
<organism evidence="2 3">
    <name type="scientific">Botryosphaeria dothidea</name>
    <dbReference type="NCBI Taxonomy" id="55169"/>
    <lineage>
        <taxon>Eukaryota</taxon>
        <taxon>Fungi</taxon>
        <taxon>Dikarya</taxon>
        <taxon>Ascomycota</taxon>
        <taxon>Pezizomycotina</taxon>
        <taxon>Dothideomycetes</taxon>
        <taxon>Dothideomycetes incertae sedis</taxon>
        <taxon>Botryosphaeriales</taxon>
        <taxon>Botryosphaeriaceae</taxon>
        <taxon>Botryosphaeria</taxon>
    </lineage>
</organism>
<evidence type="ECO:0000313" key="2">
    <source>
        <dbReference type="EMBL" id="KAF4307249.1"/>
    </source>
</evidence>
<keyword evidence="1" id="KW-1133">Transmembrane helix</keyword>
<dbReference type="Proteomes" id="UP000572817">
    <property type="component" value="Unassembled WGS sequence"/>
</dbReference>
<dbReference type="OrthoDB" id="5242705at2759"/>
<evidence type="ECO:0000313" key="3">
    <source>
        <dbReference type="Proteomes" id="UP000572817"/>
    </source>
</evidence>
<reference evidence="2" key="1">
    <citation type="submission" date="2020-04" db="EMBL/GenBank/DDBJ databases">
        <title>Genome Assembly and Annotation of Botryosphaeria dothidea sdau 11-99, a Latent Pathogen of Apple Fruit Ring Rot in China.</title>
        <authorList>
            <person name="Yu C."/>
            <person name="Diao Y."/>
            <person name="Lu Q."/>
            <person name="Zhao J."/>
            <person name="Cui S."/>
            <person name="Peng C."/>
            <person name="He B."/>
            <person name="Liu H."/>
        </authorList>
    </citation>
    <scope>NUCLEOTIDE SEQUENCE [LARGE SCALE GENOMIC DNA]</scope>
    <source>
        <strain evidence="2">Sdau11-99</strain>
    </source>
</reference>
<name>A0A8H4IVS1_9PEZI</name>
<dbReference type="PANTHER" id="PTHR35394">
    <property type="entry name" value="DUF3176 DOMAIN-CONTAINING PROTEIN"/>
    <property type="match status" value="1"/>
</dbReference>
<dbReference type="EMBL" id="WWBZ02000033">
    <property type="protein sequence ID" value="KAF4307249.1"/>
    <property type="molecule type" value="Genomic_DNA"/>
</dbReference>
<dbReference type="PANTHER" id="PTHR35394:SF5">
    <property type="entry name" value="DUF3176 DOMAIN-CONTAINING PROTEIN"/>
    <property type="match status" value="1"/>
</dbReference>
<accession>A0A8H4IVS1</accession>
<keyword evidence="3" id="KW-1185">Reference proteome</keyword>
<comment type="caution">
    <text evidence="2">The sequence shown here is derived from an EMBL/GenBank/DDBJ whole genome shotgun (WGS) entry which is preliminary data.</text>
</comment>
<proteinExistence type="predicted"/>